<dbReference type="InterPro" id="IPR036388">
    <property type="entry name" value="WH-like_DNA-bd_sf"/>
</dbReference>
<feature type="domain" description="HTH hxlR-type" evidence="4">
    <location>
        <begin position="35"/>
        <end position="133"/>
    </location>
</feature>
<dbReference type="SUPFAM" id="SSF46785">
    <property type="entry name" value="Winged helix' DNA-binding domain"/>
    <property type="match status" value="1"/>
</dbReference>
<evidence type="ECO:0000313" key="6">
    <source>
        <dbReference type="Proteomes" id="UP001262754"/>
    </source>
</evidence>
<sequence>MREPPATNPPTAAAASLVQGFQGWMSSNDLSPAACPVRDVLDQLGDKWSTLLLIALAAGPRRFGVLRRTVPDISQRMLTQTLRDLQRDGLIDRQVFPTKPPSVEYSLSPLGTSLLEPVAALVAWAERNHADIRVARARYDAEDAAA</sequence>
<comment type="caution">
    <text evidence="5">The sequence shown here is derived from an EMBL/GenBank/DDBJ whole genome shotgun (WGS) entry which is preliminary data.</text>
</comment>
<evidence type="ECO:0000256" key="1">
    <source>
        <dbReference type="ARBA" id="ARBA00023015"/>
    </source>
</evidence>
<keyword evidence="1" id="KW-0805">Transcription regulation</keyword>
<organism evidence="5 6">
    <name type="scientific">Caulobacter rhizosphaerae</name>
    <dbReference type="NCBI Taxonomy" id="2010972"/>
    <lineage>
        <taxon>Bacteria</taxon>
        <taxon>Pseudomonadati</taxon>
        <taxon>Pseudomonadota</taxon>
        <taxon>Alphaproteobacteria</taxon>
        <taxon>Caulobacterales</taxon>
        <taxon>Caulobacteraceae</taxon>
        <taxon>Caulobacter</taxon>
    </lineage>
</organism>
<dbReference type="PANTHER" id="PTHR33204:SF39">
    <property type="entry name" value="TRANSCRIPTIONAL REGULATORY PROTEIN"/>
    <property type="match status" value="1"/>
</dbReference>
<dbReference type="Pfam" id="PF01638">
    <property type="entry name" value="HxlR"/>
    <property type="match status" value="1"/>
</dbReference>
<dbReference type="PANTHER" id="PTHR33204">
    <property type="entry name" value="TRANSCRIPTIONAL REGULATOR, MARR FAMILY"/>
    <property type="match status" value="1"/>
</dbReference>
<dbReference type="RefSeq" id="WP_056759500.1">
    <property type="nucleotide sequence ID" value="NZ_JAVDRL010000016.1"/>
</dbReference>
<evidence type="ECO:0000259" key="4">
    <source>
        <dbReference type="PROSITE" id="PS51118"/>
    </source>
</evidence>
<dbReference type="InterPro" id="IPR036390">
    <property type="entry name" value="WH_DNA-bd_sf"/>
</dbReference>
<gene>
    <name evidence="5" type="ORF">J2800_004697</name>
</gene>
<evidence type="ECO:0000313" key="5">
    <source>
        <dbReference type="EMBL" id="MDR6533927.1"/>
    </source>
</evidence>
<keyword evidence="3" id="KW-0804">Transcription</keyword>
<protein>
    <submittedName>
        <fullName evidence="5">DNA-binding HxlR family transcriptional regulator</fullName>
    </submittedName>
</protein>
<evidence type="ECO:0000256" key="3">
    <source>
        <dbReference type="ARBA" id="ARBA00023163"/>
    </source>
</evidence>
<proteinExistence type="predicted"/>
<accession>A0ABU1N646</accession>
<dbReference type="Proteomes" id="UP001262754">
    <property type="component" value="Unassembled WGS sequence"/>
</dbReference>
<evidence type="ECO:0000256" key="2">
    <source>
        <dbReference type="ARBA" id="ARBA00023125"/>
    </source>
</evidence>
<dbReference type="PROSITE" id="PS51118">
    <property type="entry name" value="HTH_HXLR"/>
    <property type="match status" value="1"/>
</dbReference>
<name>A0ABU1N646_9CAUL</name>
<dbReference type="GO" id="GO:0003677">
    <property type="term" value="F:DNA binding"/>
    <property type="evidence" value="ECO:0007669"/>
    <property type="project" value="UniProtKB-KW"/>
</dbReference>
<keyword evidence="6" id="KW-1185">Reference proteome</keyword>
<dbReference type="EMBL" id="JAVDRL010000016">
    <property type="protein sequence ID" value="MDR6533927.1"/>
    <property type="molecule type" value="Genomic_DNA"/>
</dbReference>
<reference evidence="5 6" key="1">
    <citation type="submission" date="2023-07" db="EMBL/GenBank/DDBJ databases">
        <title>Sorghum-associated microbial communities from plants grown in Nebraska, USA.</title>
        <authorList>
            <person name="Schachtman D."/>
        </authorList>
    </citation>
    <scope>NUCLEOTIDE SEQUENCE [LARGE SCALE GENOMIC DNA]</scope>
    <source>
        <strain evidence="5 6">DS2154</strain>
    </source>
</reference>
<dbReference type="InterPro" id="IPR002577">
    <property type="entry name" value="HTH_HxlR"/>
</dbReference>
<keyword evidence="2 5" id="KW-0238">DNA-binding</keyword>
<dbReference type="Gene3D" id="1.10.10.10">
    <property type="entry name" value="Winged helix-like DNA-binding domain superfamily/Winged helix DNA-binding domain"/>
    <property type="match status" value="1"/>
</dbReference>